<evidence type="ECO:0000313" key="2">
    <source>
        <dbReference type="EMBL" id="GAA4256798.1"/>
    </source>
</evidence>
<protein>
    <submittedName>
        <fullName evidence="2">Uncharacterized protein</fullName>
    </submittedName>
</protein>
<proteinExistence type="predicted"/>
<dbReference type="Proteomes" id="UP001500620">
    <property type="component" value="Unassembled WGS sequence"/>
</dbReference>
<feature type="chain" id="PRO_5045903153" evidence="1">
    <location>
        <begin position="26"/>
        <end position="328"/>
    </location>
</feature>
<keyword evidence="1" id="KW-0732">Signal</keyword>
<sequence length="328" mass="34767">MPIRRLALCAVLLLTACGGAKPANQAPVASPSPSARSDVMVYEHQRPASLELPFIRILGANEANLRWPKTGLHLEMIGASDAVDPLIGSPAPAKGDGQQYVVAFVGQAPAGFASRRFTDAVVKVGGVARAVPPFASQAFIVVAAPKDAVVRLELTDTERMQWIDLRTAEVGNVIPGYDPRKRDGASIECDLASPNKTIDDSALVLITSATLEPWVEGRGWAAKGRIWFDLRLQLWYSRNGVAFALDGPASVTVTGPEGPIPVSLPLTFGGPSQQDPHTGEWELVADVPEGITVAQLAFRPKGTIAAKGVAVPKWTAACESVTDAFSFE</sequence>
<evidence type="ECO:0000256" key="1">
    <source>
        <dbReference type="SAM" id="SignalP"/>
    </source>
</evidence>
<feature type="signal peptide" evidence="1">
    <location>
        <begin position="1"/>
        <end position="25"/>
    </location>
</feature>
<reference evidence="3" key="1">
    <citation type="journal article" date="2019" name="Int. J. Syst. Evol. Microbiol.">
        <title>The Global Catalogue of Microorganisms (GCM) 10K type strain sequencing project: providing services to taxonomists for standard genome sequencing and annotation.</title>
        <authorList>
            <consortium name="The Broad Institute Genomics Platform"/>
            <consortium name="The Broad Institute Genome Sequencing Center for Infectious Disease"/>
            <person name="Wu L."/>
            <person name="Ma J."/>
        </authorList>
    </citation>
    <scope>NUCLEOTIDE SEQUENCE [LARGE SCALE GENOMIC DNA]</scope>
    <source>
        <strain evidence="3">JCM 17441</strain>
    </source>
</reference>
<comment type="caution">
    <text evidence="2">The sequence shown here is derived from an EMBL/GenBank/DDBJ whole genome shotgun (WGS) entry which is preliminary data.</text>
</comment>
<name>A0ABP8DIE1_9ACTN</name>
<gene>
    <name evidence="2" type="ORF">GCM10022255_071080</name>
</gene>
<organism evidence="2 3">
    <name type="scientific">Dactylosporangium darangshiense</name>
    <dbReference type="NCBI Taxonomy" id="579108"/>
    <lineage>
        <taxon>Bacteria</taxon>
        <taxon>Bacillati</taxon>
        <taxon>Actinomycetota</taxon>
        <taxon>Actinomycetes</taxon>
        <taxon>Micromonosporales</taxon>
        <taxon>Micromonosporaceae</taxon>
        <taxon>Dactylosporangium</taxon>
    </lineage>
</organism>
<dbReference type="EMBL" id="BAABAT010000025">
    <property type="protein sequence ID" value="GAA4256798.1"/>
    <property type="molecule type" value="Genomic_DNA"/>
</dbReference>
<keyword evidence="3" id="KW-1185">Reference proteome</keyword>
<dbReference type="RefSeq" id="WP_345133760.1">
    <property type="nucleotide sequence ID" value="NZ_BAABAT010000025.1"/>
</dbReference>
<dbReference type="PROSITE" id="PS51257">
    <property type="entry name" value="PROKAR_LIPOPROTEIN"/>
    <property type="match status" value="1"/>
</dbReference>
<accession>A0ABP8DIE1</accession>
<evidence type="ECO:0000313" key="3">
    <source>
        <dbReference type="Proteomes" id="UP001500620"/>
    </source>
</evidence>